<dbReference type="CDD" id="cd01335">
    <property type="entry name" value="Radical_SAM"/>
    <property type="match status" value="1"/>
</dbReference>
<dbReference type="GO" id="GO:0051539">
    <property type="term" value="F:4 iron, 4 sulfur cluster binding"/>
    <property type="evidence" value="ECO:0007669"/>
    <property type="project" value="UniProtKB-KW"/>
</dbReference>
<dbReference type="RefSeq" id="WP_104371757.1">
    <property type="nucleotide sequence ID" value="NZ_BFAV01000095.1"/>
</dbReference>
<dbReference type="InterPro" id="IPR058240">
    <property type="entry name" value="rSAM_sf"/>
</dbReference>
<dbReference type="GO" id="GO:0016491">
    <property type="term" value="F:oxidoreductase activity"/>
    <property type="evidence" value="ECO:0007669"/>
    <property type="project" value="UniProtKB-KW"/>
</dbReference>
<proteinExistence type="predicted"/>
<evidence type="ECO:0000256" key="6">
    <source>
        <dbReference type="ARBA" id="ARBA00023004"/>
    </source>
</evidence>
<dbReference type="SFLD" id="SFLDS00029">
    <property type="entry name" value="Radical_SAM"/>
    <property type="match status" value="1"/>
</dbReference>
<dbReference type="InterPro" id="IPR013785">
    <property type="entry name" value="Aldolase_TIM"/>
</dbReference>
<evidence type="ECO:0000256" key="7">
    <source>
        <dbReference type="ARBA" id="ARBA00023014"/>
    </source>
</evidence>
<evidence type="ECO:0000256" key="1">
    <source>
        <dbReference type="ARBA" id="ARBA00001966"/>
    </source>
</evidence>
<dbReference type="InterPro" id="IPR050377">
    <property type="entry name" value="Radical_SAM_PqqE_MftC-like"/>
</dbReference>
<dbReference type="OrthoDB" id="9792276at2"/>
<accession>A0A2L2XCD5</accession>
<evidence type="ECO:0000313" key="10">
    <source>
        <dbReference type="Proteomes" id="UP000239549"/>
    </source>
</evidence>
<evidence type="ECO:0000256" key="5">
    <source>
        <dbReference type="ARBA" id="ARBA00023002"/>
    </source>
</evidence>
<evidence type="ECO:0000256" key="4">
    <source>
        <dbReference type="ARBA" id="ARBA00022723"/>
    </source>
</evidence>
<keyword evidence="7" id="KW-0411">Iron-sulfur</keyword>
<dbReference type="SUPFAM" id="SSF102114">
    <property type="entry name" value="Radical SAM enzymes"/>
    <property type="match status" value="1"/>
</dbReference>
<feature type="domain" description="Radical SAM core" evidence="8">
    <location>
        <begin position="19"/>
        <end position="104"/>
    </location>
</feature>
<organism evidence="9 10">
    <name type="scientific">Desulfocucumis palustris</name>
    <dbReference type="NCBI Taxonomy" id="1898651"/>
    <lineage>
        <taxon>Bacteria</taxon>
        <taxon>Bacillati</taxon>
        <taxon>Bacillota</taxon>
        <taxon>Clostridia</taxon>
        <taxon>Eubacteriales</taxon>
        <taxon>Desulfocucumaceae</taxon>
        <taxon>Desulfocucumis</taxon>
    </lineage>
</organism>
<dbReference type="Gene3D" id="3.20.20.70">
    <property type="entry name" value="Aldolase class I"/>
    <property type="match status" value="1"/>
</dbReference>
<evidence type="ECO:0000313" key="9">
    <source>
        <dbReference type="EMBL" id="GBF33353.1"/>
    </source>
</evidence>
<evidence type="ECO:0000256" key="3">
    <source>
        <dbReference type="ARBA" id="ARBA00022691"/>
    </source>
</evidence>
<evidence type="ECO:0000256" key="2">
    <source>
        <dbReference type="ARBA" id="ARBA00022485"/>
    </source>
</evidence>
<keyword evidence="6" id="KW-0408">Iron</keyword>
<gene>
    <name evidence="9" type="ORF">DCCM_2452</name>
</gene>
<dbReference type="InterPro" id="IPR007197">
    <property type="entry name" value="rSAM"/>
</dbReference>
<keyword evidence="10" id="KW-1185">Reference proteome</keyword>
<name>A0A2L2XCD5_9FIRM</name>
<dbReference type="PROSITE" id="PS01305">
    <property type="entry name" value="MOAA_NIFB_PQQE"/>
    <property type="match status" value="1"/>
</dbReference>
<sequence>MYIDKQRHDTIQFEVHLADHCNLNCQMCDHFSPLAEESYLTPEQFMRDIERLSYLFNECASYIRLLGGEPLLNPRVADMFSIARRGFPSANIELYTNGILLPDQNRLFWQSCCENAVNIVVTKYPIGFDYRKIELLCEEHGVRLFYNNPEPIKTSWHLPLDISGSNTAVEQHRKCDMANRCIMLKHGRLYPCTVAPNIEHFNRYFSMNLCLSPNDGIDIFEDVTAEQILSFLCMPIPFCRYCAIERQTYHHVWQTSKRQLSEWT</sequence>
<dbReference type="PANTHER" id="PTHR11228:SF7">
    <property type="entry name" value="PQQA PEPTIDE CYCLASE"/>
    <property type="match status" value="1"/>
</dbReference>
<keyword evidence="3" id="KW-0949">S-adenosyl-L-methionine</keyword>
<evidence type="ECO:0000259" key="8">
    <source>
        <dbReference type="Pfam" id="PF04055"/>
    </source>
</evidence>
<reference evidence="10" key="1">
    <citation type="submission" date="2018-02" db="EMBL/GenBank/DDBJ databases">
        <title>Genome sequence of Desulfocucumis palustris strain NAW-5.</title>
        <authorList>
            <person name="Watanabe M."/>
            <person name="Kojima H."/>
            <person name="Fukui M."/>
        </authorList>
    </citation>
    <scope>NUCLEOTIDE SEQUENCE [LARGE SCALE GENOMIC DNA]</scope>
    <source>
        <strain evidence="10">NAW-5</strain>
    </source>
</reference>
<keyword evidence="2" id="KW-0004">4Fe-4S</keyword>
<dbReference type="InterPro" id="IPR000385">
    <property type="entry name" value="MoaA_NifB_PqqE_Fe-S-bd_CS"/>
</dbReference>
<dbReference type="GO" id="GO:0046872">
    <property type="term" value="F:metal ion binding"/>
    <property type="evidence" value="ECO:0007669"/>
    <property type="project" value="UniProtKB-KW"/>
</dbReference>
<dbReference type="Pfam" id="PF04055">
    <property type="entry name" value="Radical_SAM"/>
    <property type="match status" value="1"/>
</dbReference>
<dbReference type="Proteomes" id="UP000239549">
    <property type="component" value="Unassembled WGS sequence"/>
</dbReference>
<dbReference type="EMBL" id="BFAV01000095">
    <property type="protein sequence ID" value="GBF33353.1"/>
    <property type="molecule type" value="Genomic_DNA"/>
</dbReference>
<comment type="caution">
    <text evidence="9">The sequence shown here is derived from an EMBL/GenBank/DDBJ whole genome shotgun (WGS) entry which is preliminary data.</text>
</comment>
<comment type="cofactor">
    <cofactor evidence="1">
        <name>[4Fe-4S] cluster</name>
        <dbReference type="ChEBI" id="CHEBI:49883"/>
    </cofactor>
</comment>
<keyword evidence="4" id="KW-0479">Metal-binding</keyword>
<protein>
    <recommendedName>
        <fullName evidence="8">Radical SAM core domain-containing protein</fullName>
    </recommendedName>
</protein>
<dbReference type="PANTHER" id="PTHR11228">
    <property type="entry name" value="RADICAL SAM DOMAIN PROTEIN"/>
    <property type="match status" value="1"/>
</dbReference>
<keyword evidence="5" id="KW-0560">Oxidoreductase</keyword>
<dbReference type="AlphaFoldDB" id="A0A2L2XCD5"/>